<dbReference type="InterPro" id="IPR002901">
    <property type="entry name" value="MGlyc_endo_b_GlcNAc-like_dom"/>
</dbReference>
<accession>A0A069A9W5</accession>
<protein>
    <submittedName>
        <fullName evidence="4 6">Cell wall hydrolase</fullName>
        <ecNumber evidence="6">3.2.1.-</ecNumber>
    </submittedName>
</protein>
<gene>
    <name evidence="6" type="primary">lytG_1</name>
    <name evidence="5" type="ORF">BN1095_330201</name>
    <name evidence="3" type="ORF">BN1096_520539</name>
    <name evidence="4" type="ORF">BN1097_630075</name>
    <name evidence="6" type="ORF">SAMEA1402399_00563</name>
</gene>
<keyword evidence="1 4" id="KW-0378">Hydrolase</keyword>
<dbReference type="PANTHER" id="PTHR33308:SF9">
    <property type="entry name" value="PEPTIDOGLYCAN HYDROLASE FLGJ"/>
    <property type="match status" value="1"/>
</dbReference>
<dbReference type="EMBL" id="CAADAN010000001">
    <property type="protein sequence ID" value="VFD29518.1"/>
    <property type="molecule type" value="Genomic_DNA"/>
</dbReference>
<sequence length="297" mass="34392">MKNKKFIVIILIISILIGVLVKEYSSREIKKDDINVSKYIKYADLASKNNAQVNWKYVASIVAVLNKNNLKNVKDSQIQEVSDLFVKNFSKNNKINKLSDILDELEFSNRQKRLVDNYIDNLKDYGIKPERLKSDTKYMKFIDEIKTEAIQNYKDYKILPSITIAQAIIESSWGKSTLAKQYNNLFGIKADAYWKGKSVTLETKEHLDTIIDDKFRIYDDKNESIKDHAKFLATNKRYKNNGVFDAKTYIYQAKALEKAGYSTAKDENGNSIYAARLIELIQQYNLQLIDSEIQSEM</sequence>
<keyword evidence="6" id="KW-0326">Glycosidase</keyword>
<dbReference type="PANTHER" id="PTHR33308">
    <property type="entry name" value="PEPTIDOGLYCAN HYDROLASE FLGJ"/>
    <property type="match status" value="1"/>
</dbReference>
<evidence type="ECO:0000313" key="7">
    <source>
        <dbReference type="Proteomes" id="UP000411588"/>
    </source>
</evidence>
<name>A0A069A9W5_CLODI</name>
<organism evidence="4">
    <name type="scientific">Clostridioides difficile</name>
    <name type="common">Peptoclostridium difficile</name>
    <dbReference type="NCBI Taxonomy" id="1496"/>
    <lineage>
        <taxon>Bacteria</taxon>
        <taxon>Bacillati</taxon>
        <taxon>Bacillota</taxon>
        <taxon>Clostridia</taxon>
        <taxon>Peptostreptococcales</taxon>
        <taxon>Peptostreptococcaceae</taxon>
        <taxon>Clostridioides</taxon>
    </lineage>
</organism>
<dbReference type="Proteomes" id="UP000411588">
    <property type="component" value="Unassembled WGS sequence"/>
</dbReference>
<dbReference type="GO" id="GO:0016798">
    <property type="term" value="F:hydrolase activity, acting on glycosyl bonds"/>
    <property type="evidence" value="ECO:0007669"/>
    <property type="project" value="UniProtKB-KW"/>
</dbReference>
<evidence type="ECO:0000313" key="5">
    <source>
        <dbReference type="EMBL" id="CDT14969.1"/>
    </source>
</evidence>
<dbReference type="RefSeq" id="WP_009897343.1">
    <property type="nucleotide sequence ID" value="NZ_BAABSG010000001.1"/>
</dbReference>
<dbReference type="EMBL" id="LK932505">
    <property type="protein sequence ID" value="CDS85900.1"/>
    <property type="molecule type" value="Genomic_DNA"/>
</dbReference>
<dbReference type="KEGG" id="pdf:CD630DERM_21870"/>
<evidence type="ECO:0000259" key="2">
    <source>
        <dbReference type="SMART" id="SM00047"/>
    </source>
</evidence>
<reference evidence="6 7" key="2">
    <citation type="submission" date="2019-02" db="EMBL/GenBank/DDBJ databases">
        <authorList>
            <consortium name="Pathogen Informatics"/>
        </authorList>
    </citation>
    <scope>NUCLEOTIDE SEQUENCE [LARGE SCALE GENOMIC DNA]</scope>
    <source>
        <strain evidence="6">Clo34</strain>
        <strain evidence="7">clo34</strain>
    </source>
</reference>
<feature type="domain" description="Mannosyl-glycoprotein endo-beta-N-acetylglucosamidase-like" evidence="2">
    <location>
        <begin position="131"/>
        <end position="290"/>
    </location>
</feature>
<dbReference type="GeneID" id="66354577"/>
<dbReference type="InterPro" id="IPR051056">
    <property type="entry name" value="Glycosyl_Hydrolase_73"/>
</dbReference>
<reference evidence="4" key="1">
    <citation type="submission" date="2014-07" db="EMBL/GenBank/DDBJ databases">
        <authorList>
            <person name="Monot Marc"/>
        </authorList>
    </citation>
    <scope>NUCLEOTIDE SEQUENCE</scope>
    <source>
        <strain evidence="5">7032989</strain>
        <strain evidence="4">7032994</strain>
    </source>
</reference>
<dbReference type="GO" id="GO:0004040">
    <property type="term" value="F:amidase activity"/>
    <property type="evidence" value="ECO:0007669"/>
    <property type="project" value="InterPro"/>
</dbReference>
<evidence type="ECO:0000313" key="6">
    <source>
        <dbReference type="EMBL" id="VFD29518.1"/>
    </source>
</evidence>
<dbReference type="PATRIC" id="fig|1496.1373.peg.2736"/>
<proteinExistence type="predicted"/>
<evidence type="ECO:0000256" key="1">
    <source>
        <dbReference type="ARBA" id="ARBA00022801"/>
    </source>
</evidence>
<dbReference type="Pfam" id="PF01832">
    <property type="entry name" value="Glucosaminidase"/>
    <property type="match status" value="1"/>
</dbReference>
<dbReference type="AlphaFoldDB" id="A0A069A9W5"/>
<dbReference type="EC" id="3.2.1.-" evidence="6"/>
<dbReference type="EMBL" id="LK932994">
    <property type="protein sequence ID" value="CDT14969.1"/>
    <property type="molecule type" value="Genomic_DNA"/>
</dbReference>
<dbReference type="Gene3D" id="1.10.530.10">
    <property type="match status" value="1"/>
</dbReference>
<evidence type="ECO:0000313" key="3">
    <source>
        <dbReference type="EMBL" id="CDS85900.1"/>
    </source>
</evidence>
<dbReference type="EMBL" id="LK932402">
    <property type="protein sequence ID" value="CDS87468.1"/>
    <property type="molecule type" value="Genomic_DNA"/>
</dbReference>
<dbReference type="SMART" id="SM00047">
    <property type="entry name" value="LYZ2"/>
    <property type="match status" value="1"/>
</dbReference>
<evidence type="ECO:0000313" key="4">
    <source>
        <dbReference type="EMBL" id="CDS87468.1"/>
    </source>
</evidence>